<dbReference type="InterPro" id="IPR050583">
    <property type="entry name" value="Mycobacterial_A85_antigen"/>
</dbReference>
<dbReference type="SUPFAM" id="SSF53474">
    <property type="entry name" value="alpha/beta-Hydrolases"/>
    <property type="match status" value="1"/>
</dbReference>
<evidence type="ECO:0000256" key="1">
    <source>
        <dbReference type="SAM" id="SignalP"/>
    </source>
</evidence>
<evidence type="ECO:0000313" key="2">
    <source>
        <dbReference type="EMBL" id="KJF44253.1"/>
    </source>
</evidence>
<dbReference type="InterPro" id="IPR029058">
    <property type="entry name" value="AB_hydrolase_fold"/>
</dbReference>
<gene>
    <name evidence="2" type="ORF">LH29_01670</name>
</gene>
<dbReference type="PANTHER" id="PTHR48098">
    <property type="entry name" value="ENTEROCHELIN ESTERASE-RELATED"/>
    <property type="match status" value="1"/>
</dbReference>
<reference evidence="2 3" key="1">
    <citation type="submission" date="2014-09" db="EMBL/GenBank/DDBJ databases">
        <title>Draft Genome Sequence of Draconibacterium sp. JN14CK-3.</title>
        <authorList>
            <person name="Dong C."/>
            <person name="Lai Q."/>
            <person name="Shao Z."/>
        </authorList>
    </citation>
    <scope>NUCLEOTIDE SEQUENCE [LARGE SCALE GENOMIC DNA]</scope>
    <source>
        <strain evidence="2 3">JN14CK-3</strain>
    </source>
</reference>
<dbReference type="Gene3D" id="3.40.50.1820">
    <property type="entry name" value="alpha/beta hydrolase"/>
    <property type="match status" value="1"/>
</dbReference>
<comment type="caution">
    <text evidence="2">The sequence shown here is derived from an EMBL/GenBank/DDBJ whole genome shotgun (WGS) entry which is preliminary data.</text>
</comment>
<keyword evidence="1" id="KW-0732">Signal</keyword>
<keyword evidence="3" id="KW-1185">Reference proteome</keyword>
<feature type="chain" id="PRO_5002331035" description="Esterase" evidence="1">
    <location>
        <begin position="21"/>
        <end position="389"/>
    </location>
</feature>
<evidence type="ECO:0008006" key="4">
    <source>
        <dbReference type="Google" id="ProtNLM"/>
    </source>
</evidence>
<evidence type="ECO:0000313" key="3">
    <source>
        <dbReference type="Proteomes" id="UP000032544"/>
    </source>
</evidence>
<accession>A0A0D8JEJ8</accession>
<name>A0A0D8JEJ8_9BACT</name>
<organism evidence="2 3">
    <name type="scientific">Draconibacterium sediminis</name>
    <dbReference type="NCBI Taxonomy" id="1544798"/>
    <lineage>
        <taxon>Bacteria</taxon>
        <taxon>Pseudomonadati</taxon>
        <taxon>Bacteroidota</taxon>
        <taxon>Bacteroidia</taxon>
        <taxon>Marinilabiliales</taxon>
        <taxon>Prolixibacteraceae</taxon>
        <taxon>Draconibacterium</taxon>
    </lineage>
</organism>
<sequence>MKTKILILVLFSIFFLTACQDEFEAPDTAAFLPEKAAIAGEGTIVTEMMHVKALEGNLLGDPVDRMIRVYLPKSYYTCPEKHFPVIYFLHGTPAWGGMLMEPEPYEFFYLSAQLPARVDFPEEGFLPWLNNLVDNEGMKEAIIVMPDAQTKYGPSLYVNSSVEGNYEDYIVNELVSFIDQKYRTIPHFNWRAISGHCAGAIGSLNIAMKHPKVFRYVGALSPSHFPEPLILFMANVMAVEDEMWGVEGPLPYDPFAPFKFINNGAVMLAQAWLPNPDNPPYYCDLPVEFIDGEPVIIPELMEKVNEQGLLAMVQKHRIGLKQLKEVYFDCGVNDNFYIEANTMMHEQLDAMNVKHQFETYDNPGTHISNLYDRLGKAWILLSNDFPDHE</sequence>
<dbReference type="RefSeq" id="WP_045025810.1">
    <property type="nucleotide sequence ID" value="NZ_JRHC01000001.1"/>
</dbReference>
<dbReference type="EMBL" id="JRHC01000001">
    <property type="protein sequence ID" value="KJF44253.1"/>
    <property type="molecule type" value="Genomic_DNA"/>
</dbReference>
<proteinExistence type="predicted"/>
<protein>
    <recommendedName>
        <fullName evidence="4">Esterase</fullName>
    </recommendedName>
</protein>
<dbReference type="PROSITE" id="PS51257">
    <property type="entry name" value="PROKAR_LIPOPROTEIN"/>
    <property type="match status" value="1"/>
</dbReference>
<dbReference type="Pfam" id="PF00756">
    <property type="entry name" value="Esterase"/>
    <property type="match status" value="1"/>
</dbReference>
<feature type="signal peptide" evidence="1">
    <location>
        <begin position="1"/>
        <end position="20"/>
    </location>
</feature>
<dbReference type="AlphaFoldDB" id="A0A0D8JEJ8"/>
<dbReference type="OrthoDB" id="9803578at2"/>
<dbReference type="InterPro" id="IPR000801">
    <property type="entry name" value="Esterase-like"/>
</dbReference>
<dbReference type="Proteomes" id="UP000032544">
    <property type="component" value="Unassembled WGS sequence"/>
</dbReference>
<dbReference type="STRING" id="1544798.LH29_01670"/>